<proteinExistence type="predicted"/>
<evidence type="ECO:0000313" key="1">
    <source>
        <dbReference type="EMBL" id="CAG8852963.1"/>
    </source>
</evidence>
<comment type="caution">
    <text evidence="1">The sequence shown here is derived from an EMBL/GenBank/DDBJ whole genome shotgun (WGS) entry which is preliminary data.</text>
</comment>
<reference evidence="1 2" key="1">
    <citation type="submission" date="2021-06" db="EMBL/GenBank/DDBJ databases">
        <authorList>
            <person name="Kallberg Y."/>
            <person name="Tangrot J."/>
            <person name="Rosling A."/>
        </authorList>
    </citation>
    <scope>NUCLEOTIDE SEQUENCE [LARGE SCALE GENOMIC DNA]</scope>
    <source>
        <strain evidence="1 2">120-4 pot B 10/14</strain>
    </source>
</reference>
<accession>A0ABN7XCH1</accession>
<gene>
    <name evidence="1" type="ORF">GMARGA_LOCUS41784</name>
</gene>
<protein>
    <submittedName>
        <fullName evidence="1">9877_t:CDS:1</fullName>
    </submittedName>
</protein>
<sequence>YDEAYFKSHIDGNSYKLQNGIISILNFFPPTFKDNQSITKRYTCTGLDRPIYKAYINRVFTHTTHGGAPKRE</sequence>
<dbReference type="EMBL" id="CAJVQB010118212">
    <property type="protein sequence ID" value="CAG8852963.1"/>
    <property type="molecule type" value="Genomic_DNA"/>
</dbReference>
<feature type="non-terminal residue" evidence="1">
    <location>
        <position position="72"/>
    </location>
</feature>
<organism evidence="1 2">
    <name type="scientific">Gigaspora margarita</name>
    <dbReference type="NCBI Taxonomy" id="4874"/>
    <lineage>
        <taxon>Eukaryota</taxon>
        <taxon>Fungi</taxon>
        <taxon>Fungi incertae sedis</taxon>
        <taxon>Mucoromycota</taxon>
        <taxon>Glomeromycotina</taxon>
        <taxon>Glomeromycetes</taxon>
        <taxon>Diversisporales</taxon>
        <taxon>Gigasporaceae</taxon>
        <taxon>Gigaspora</taxon>
    </lineage>
</organism>
<evidence type="ECO:0000313" key="2">
    <source>
        <dbReference type="Proteomes" id="UP000789901"/>
    </source>
</evidence>
<feature type="non-terminal residue" evidence="1">
    <location>
        <position position="1"/>
    </location>
</feature>
<dbReference type="Proteomes" id="UP000789901">
    <property type="component" value="Unassembled WGS sequence"/>
</dbReference>
<keyword evidence="2" id="KW-1185">Reference proteome</keyword>
<name>A0ABN7XCH1_GIGMA</name>